<dbReference type="InterPro" id="IPR015421">
    <property type="entry name" value="PyrdxlP-dep_Trfase_major"/>
</dbReference>
<dbReference type="GO" id="GO:0008483">
    <property type="term" value="F:transaminase activity"/>
    <property type="evidence" value="ECO:0007669"/>
    <property type="project" value="UniProtKB-KW"/>
</dbReference>
<name>A0A1J4Q1K7_9ACTN</name>
<reference evidence="8" key="1">
    <citation type="submission" date="2016-10" db="EMBL/GenBank/DDBJ databases">
        <title>Genome sequence of Streptomyces malaysiense MUSC 136.</title>
        <authorList>
            <person name="Lee L.-H."/>
            <person name="Ser H.-L."/>
        </authorList>
    </citation>
    <scope>NUCLEOTIDE SEQUENCE [LARGE SCALE GENOMIC DNA]</scope>
    <source>
        <strain evidence="8">MUSC 136</strain>
    </source>
</reference>
<evidence type="ECO:0000256" key="6">
    <source>
        <dbReference type="PIRSR" id="PIRSR000524-50"/>
    </source>
</evidence>
<keyword evidence="2" id="KW-0032">Aminotransferase</keyword>
<evidence type="ECO:0000256" key="1">
    <source>
        <dbReference type="ARBA" id="ARBA00001933"/>
    </source>
</evidence>
<dbReference type="InterPro" id="IPR015422">
    <property type="entry name" value="PyrdxlP-dep_Trfase_small"/>
</dbReference>
<dbReference type="AlphaFoldDB" id="A0A1J4Q1K7"/>
<evidence type="ECO:0000313" key="9">
    <source>
        <dbReference type="Proteomes" id="UP000034838"/>
    </source>
</evidence>
<dbReference type="PANTHER" id="PTHR42778">
    <property type="entry name" value="2-AMINOETHYLPHOSPHONATE--PYRUVATE TRANSAMINASE"/>
    <property type="match status" value="1"/>
</dbReference>
<keyword evidence="3" id="KW-0808">Transferase</keyword>
<evidence type="ECO:0000256" key="3">
    <source>
        <dbReference type="ARBA" id="ARBA00022679"/>
    </source>
</evidence>
<evidence type="ECO:0000313" key="8">
    <source>
        <dbReference type="EMBL" id="OIK26890.1"/>
    </source>
</evidence>
<sequence>MSDLVLLNPGPAGTSPAVRAAMLRGDLCHREPEFADLLGRLRASVARCLGVADTHETVLVTGSGTAAMETAVIGSVRAGRKLLVVDNGVYGARLLSMAEAHGIETVVVRAPWTAPVDPGAIAERLRSDGRIDAVACVHHETTTGMLNPIAEIGAIVRDHEAVFLVDAISSTAIESPGLAEAGADIVCGTANKGLHGIPGVSFLLLSTAKGADRVDAAPRRSVYLDPGAQLAAQRAGDIPFTPAVQTCYALDEAITEYETAGGYEARVGLYRERAAVVRAGFARLGLPVLIEAPHRANSVTALELPTGVTYPALHDELKRRGYVIYAGQGRLSRTHFRIATMGEIPMPRLVDLEGALEESVRHLAKARGE</sequence>
<dbReference type="OrthoDB" id="9766472at2"/>
<comment type="caution">
    <text evidence="8">The sequence shown here is derived from an EMBL/GenBank/DDBJ whole genome shotgun (WGS) entry which is preliminary data.</text>
</comment>
<dbReference type="RefSeq" id="WP_046426943.1">
    <property type="nucleotide sequence ID" value="NZ_LBDA02000032.1"/>
</dbReference>
<dbReference type="SUPFAM" id="SSF53383">
    <property type="entry name" value="PLP-dependent transferases"/>
    <property type="match status" value="1"/>
</dbReference>
<keyword evidence="9" id="KW-1185">Reference proteome</keyword>
<dbReference type="EMBL" id="LBDA02000032">
    <property type="protein sequence ID" value="OIK26890.1"/>
    <property type="molecule type" value="Genomic_DNA"/>
</dbReference>
<evidence type="ECO:0000256" key="4">
    <source>
        <dbReference type="ARBA" id="ARBA00022898"/>
    </source>
</evidence>
<dbReference type="Gene3D" id="3.40.640.10">
    <property type="entry name" value="Type I PLP-dependent aspartate aminotransferase-like (Major domain)"/>
    <property type="match status" value="1"/>
</dbReference>
<dbReference type="PIRSF" id="PIRSF000524">
    <property type="entry name" value="SPT"/>
    <property type="match status" value="1"/>
</dbReference>
<feature type="domain" description="Aminotransferase class V" evidence="7">
    <location>
        <begin position="28"/>
        <end position="209"/>
    </location>
</feature>
<dbReference type="InterPro" id="IPR000192">
    <property type="entry name" value="Aminotrans_V_dom"/>
</dbReference>
<comment type="cofactor">
    <cofactor evidence="1 6">
        <name>pyridoxal 5'-phosphate</name>
        <dbReference type="ChEBI" id="CHEBI:597326"/>
    </cofactor>
</comment>
<dbReference type="PANTHER" id="PTHR42778:SF1">
    <property type="entry name" value="2-AMINOETHYLPHOSPHONATE--PYRUVATE TRANSAMINASE"/>
    <property type="match status" value="1"/>
</dbReference>
<feature type="binding site" evidence="5">
    <location>
        <position position="337"/>
    </location>
    <ligand>
        <name>substrate</name>
    </ligand>
</feature>
<accession>A0A1J4Q1K7</accession>
<gene>
    <name evidence="8" type="ORF">VT52_014480</name>
</gene>
<evidence type="ECO:0000259" key="7">
    <source>
        <dbReference type="Pfam" id="PF00266"/>
    </source>
</evidence>
<dbReference type="Pfam" id="PF00266">
    <property type="entry name" value="Aminotran_5"/>
    <property type="match status" value="1"/>
</dbReference>
<organism evidence="8 9">
    <name type="scientific">Streptomyces malaysiense</name>
    <dbReference type="NCBI Taxonomy" id="1428626"/>
    <lineage>
        <taxon>Bacteria</taxon>
        <taxon>Bacillati</taxon>
        <taxon>Actinomycetota</taxon>
        <taxon>Actinomycetes</taxon>
        <taxon>Kitasatosporales</taxon>
        <taxon>Streptomycetaceae</taxon>
        <taxon>Streptomyces</taxon>
    </lineage>
</organism>
<protein>
    <recommendedName>
        <fullName evidence="7">Aminotransferase class V domain-containing protein</fullName>
    </recommendedName>
</protein>
<dbReference type="Proteomes" id="UP000034838">
    <property type="component" value="Unassembled WGS sequence"/>
</dbReference>
<dbReference type="Gene3D" id="3.90.1150.10">
    <property type="entry name" value="Aspartate Aminotransferase, domain 1"/>
    <property type="match status" value="1"/>
</dbReference>
<dbReference type="InterPro" id="IPR015424">
    <property type="entry name" value="PyrdxlP-dep_Trfase"/>
</dbReference>
<proteinExistence type="predicted"/>
<keyword evidence="4 6" id="KW-0663">Pyridoxal phosphate</keyword>
<evidence type="ECO:0000256" key="5">
    <source>
        <dbReference type="PIRSR" id="PIRSR000524-1"/>
    </source>
</evidence>
<dbReference type="InterPro" id="IPR024169">
    <property type="entry name" value="SP_NH2Trfase/AEP_transaminase"/>
</dbReference>
<evidence type="ECO:0000256" key="2">
    <source>
        <dbReference type="ARBA" id="ARBA00022576"/>
    </source>
</evidence>
<feature type="modified residue" description="N6-(pyridoxal phosphate)lysine" evidence="6">
    <location>
        <position position="192"/>
    </location>
</feature>